<dbReference type="InterPro" id="IPR000535">
    <property type="entry name" value="MSP_dom"/>
</dbReference>
<dbReference type="WBParaSite" id="Csp11.Scaffold629.g9383.t1">
    <property type="protein sequence ID" value="Csp11.Scaffold629.g9383.t1"/>
    <property type="gene ID" value="Csp11.Scaffold629.g9383"/>
</dbReference>
<sequence length="342" mass="37185">MSKDRSRNKGKTKNTDAPAAAAIGDTEAGKEILSKLFFNPVSVTYAAIRKTQKVDIEVTNNNDVTLFVKTKNTNMKLFAAKPNKGKILPRSKESFKLFFLGYDADAAKAAADKEAEDKAKANPTEPPPVPRDHLAPLKKQRFSFCLFQAGKNANYDRVMRKGGYTVAVKHQVPIKFVGIEEKEQQQPSVNEEEDDKDRQGQMRAKSKDTAKDPKKPTVMIITRKDGDSGSDEEDDDGKTSPSGQSDDMKTTLPAGNFTGQVATNEAGGAPKSEFRTTRPAGNFTGQVASNETGGEGGQKSNFKTTKPAGEFQNQVTPNGGENQNMKTTKPAGSFDNPQRSNQ</sequence>
<proteinExistence type="predicted"/>
<dbReference type="Proteomes" id="UP000095282">
    <property type="component" value="Unplaced"/>
</dbReference>
<evidence type="ECO:0000313" key="4">
    <source>
        <dbReference type="WBParaSite" id="Csp11.Scaffold629.g9383.t1"/>
    </source>
</evidence>
<feature type="region of interest" description="Disordered" evidence="1">
    <location>
        <begin position="111"/>
        <end position="135"/>
    </location>
</feature>
<evidence type="ECO:0000313" key="3">
    <source>
        <dbReference type="Proteomes" id="UP000095282"/>
    </source>
</evidence>
<feature type="domain" description="MSP" evidence="2">
    <location>
        <begin position="37"/>
        <end position="113"/>
    </location>
</feature>
<accession>A0A1I7UHI3</accession>
<dbReference type="Gene3D" id="2.60.40.10">
    <property type="entry name" value="Immunoglobulins"/>
    <property type="match status" value="1"/>
</dbReference>
<feature type="region of interest" description="Disordered" evidence="1">
    <location>
        <begin position="1"/>
        <end position="22"/>
    </location>
</feature>
<dbReference type="SUPFAM" id="SSF49354">
    <property type="entry name" value="PapD-like"/>
    <property type="match status" value="1"/>
</dbReference>
<dbReference type="eggNOG" id="ENOG502TFN4">
    <property type="taxonomic scope" value="Eukaryota"/>
</dbReference>
<feature type="compositionally biased region" description="Polar residues" evidence="1">
    <location>
        <begin position="311"/>
        <end position="327"/>
    </location>
</feature>
<dbReference type="Pfam" id="PF00635">
    <property type="entry name" value="Motile_Sperm"/>
    <property type="match status" value="1"/>
</dbReference>
<name>A0A1I7UHI3_9PELO</name>
<dbReference type="STRING" id="1561998.A0A1I7UHI3"/>
<dbReference type="AlphaFoldDB" id="A0A1I7UHI3"/>
<feature type="region of interest" description="Disordered" evidence="1">
    <location>
        <begin position="178"/>
        <end position="342"/>
    </location>
</feature>
<dbReference type="InterPro" id="IPR008962">
    <property type="entry name" value="PapD-like_sf"/>
</dbReference>
<feature type="compositionally biased region" description="Polar residues" evidence="1">
    <location>
        <begin position="283"/>
        <end position="304"/>
    </location>
</feature>
<feature type="compositionally biased region" description="Basic and acidic residues" evidence="1">
    <location>
        <begin position="196"/>
        <end position="215"/>
    </location>
</feature>
<keyword evidence="3" id="KW-1185">Reference proteome</keyword>
<organism evidence="3 4">
    <name type="scientific">Caenorhabditis tropicalis</name>
    <dbReference type="NCBI Taxonomy" id="1561998"/>
    <lineage>
        <taxon>Eukaryota</taxon>
        <taxon>Metazoa</taxon>
        <taxon>Ecdysozoa</taxon>
        <taxon>Nematoda</taxon>
        <taxon>Chromadorea</taxon>
        <taxon>Rhabditida</taxon>
        <taxon>Rhabditina</taxon>
        <taxon>Rhabditomorpha</taxon>
        <taxon>Rhabditoidea</taxon>
        <taxon>Rhabditidae</taxon>
        <taxon>Peloderinae</taxon>
        <taxon>Caenorhabditis</taxon>
    </lineage>
</organism>
<protein>
    <submittedName>
        <fullName evidence="4">MSP domain-containing protein</fullName>
    </submittedName>
</protein>
<reference evidence="4" key="1">
    <citation type="submission" date="2016-11" db="UniProtKB">
        <authorList>
            <consortium name="WormBaseParasite"/>
        </authorList>
    </citation>
    <scope>IDENTIFICATION</scope>
</reference>
<feature type="compositionally biased region" description="Basic and acidic residues" evidence="1">
    <location>
        <begin position="111"/>
        <end position="120"/>
    </location>
</feature>
<evidence type="ECO:0000259" key="2">
    <source>
        <dbReference type="Pfam" id="PF00635"/>
    </source>
</evidence>
<evidence type="ECO:0000256" key="1">
    <source>
        <dbReference type="SAM" id="MobiDB-lite"/>
    </source>
</evidence>
<dbReference type="InterPro" id="IPR013783">
    <property type="entry name" value="Ig-like_fold"/>
</dbReference>